<reference evidence="20 21" key="1">
    <citation type="submission" date="2016-08" db="EMBL/GenBank/DDBJ databases">
        <title>A Parts List for Fungal Cellulosomes Revealed by Comparative Genomics.</title>
        <authorList>
            <consortium name="DOE Joint Genome Institute"/>
            <person name="Haitjema C.H."/>
            <person name="Gilmore S.P."/>
            <person name="Henske J.K."/>
            <person name="Solomon K.V."/>
            <person name="De Groot R."/>
            <person name="Kuo A."/>
            <person name="Mondo S.J."/>
            <person name="Salamov A.A."/>
            <person name="Labutti K."/>
            <person name="Zhao Z."/>
            <person name="Chiniquy J."/>
            <person name="Barry K."/>
            <person name="Brewer H.M."/>
            <person name="Purvine S.O."/>
            <person name="Wright A.T."/>
            <person name="Boxma B."/>
            <person name="Van Alen T."/>
            <person name="Hackstein J.H."/>
            <person name="Baker S.E."/>
            <person name="Grigoriev I.V."/>
            <person name="O'Malley M.A."/>
        </authorList>
    </citation>
    <scope>NUCLEOTIDE SEQUENCE [LARGE SCALE GENOMIC DNA]</scope>
    <source>
        <strain evidence="20 21">G1</strain>
    </source>
</reference>
<comment type="subcellular location">
    <subcellularLocation>
        <location evidence="3">Cytoplasm</location>
    </subcellularLocation>
    <subcellularLocation>
        <location evidence="1">Mitochondrion inner membrane</location>
    </subcellularLocation>
    <subcellularLocation>
        <location evidence="2">Mitochondrion matrix</location>
    </subcellularLocation>
</comment>
<feature type="binding site" evidence="18">
    <location>
        <position position="367"/>
    </location>
    <ligand>
        <name>ATP</name>
        <dbReference type="ChEBI" id="CHEBI:30616"/>
    </ligand>
</feature>
<evidence type="ECO:0000256" key="16">
    <source>
        <dbReference type="ARBA" id="ARBA00047493"/>
    </source>
</evidence>
<name>A0A1Y2AUE0_9FUNG</name>
<dbReference type="NCBIfam" id="TIGR01499">
    <property type="entry name" value="folC"/>
    <property type="match status" value="1"/>
</dbReference>
<evidence type="ECO:0000256" key="13">
    <source>
        <dbReference type="ARBA" id="ARBA00022842"/>
    </source>
</evidence>
<comment type="similarity">
    <text evidence="5 17">Belongs to the folylpolyglutamate synthase family.</text>
</comment>
<evidence type="ECO:0000256" key="11">
    <source>
        <dbReference type="ARBA" id="ARBA00022792"/>
    </source>
</evidence>
<dbReference type="GO" id="GO:0046872">
    <property type="term" value="F:metal ion binding"/>
    <property type="evidence" value="ECO:0007669"/>
    <property type="project" value="UniProtKB-KW"/>
</dbReference>
<dbReference type="InterPro" id="IPR018109">
    <property type="entry name" value="Folylpolyglutamate_synth_CS"/>
</dbReference>
<dbReference type="Gene3D" id="3.90.190.20">
    <property type="entry name" value="Mur ligase, C-terminal domain"/>
    <property type="match status" value="1"/>
</dbReference>
<evidence type="ECO:0000256" key="3">
    <source>
        <dbReference type="ARBA" id="ARBA00004496"/>
    </source>
</evidence>
<dbReference type="GO" id="GO:0005829">
    <property type="term" value="C:cytosol"/>
    <property type="evidence" value="ECO:0007669"/>
    <property type="project" value="TreeGrafter"/>
</dbReference>
<keyword evidence="11" id="KW-0999">Mitochondrion inner membrane</keyword>
<evidence type="ECO:0000256" key="7">
    <source>
        <dbReference type="ARBA" id="ARBA00022563"/>
    </source>
</evidence>
<dbReference type="PANTHER" id="PTHR11136:SF5">
    <property type="entry name" value="FOLYLPOLYGLUTAMATE SYNTHASE, MITOCHONDRIAL"/>
    <property type="match status" value="1"/>
</dbReference>
<dbReference type="Gene3D" id="3.40.1190.10">
    <property type="entry name" value="Mur-like, catalytic domain"/>
    <property type="match status" value="1"/>
</dbReference>
<evidence type="ECO:0000256" key="9">
    <source>
        <dbReference type="ARBA" id="ARBA00022723"/>
    </source>
</evidence>
<dbReference type="GO" id="GO:0006730">
    <property type="term" value="P:one-carbon metabolic process"/>
    <property type="evidence" value="ECO:0007669"/>
    <property type="project" value="UniProtKB-KW"/>
</dbReference>
<feature type="binding site" evidence="18">
    <location>
        <position position="384"/>
    </location>
    <ligand>
        <name>ATP</name>
        <dbReference type="ChEBI" id="CHEBI:30616"/>
    </ligand>
</feature>
<evidence type="ECO:0000256" key="19">
    <source>
        <dbReference type="PIRSR" id="PIRSR038895-2"/>
    </source>
</evidence>
<evidence type="ECO:0000256" key="2">
    <source>
        <dbReference type="ARBA" id="ARBA00004305"/>
    </source>
</evidence>
<dbReference type="PANTHER" id="PTHR11136">
    <property type="entry name" value="FOLYLPOLYGLUTAMATE SYNTHASE-RELATED"/>
    <property type="match status" value="1"/>
</dbReference>
<protein>
    <recommendedName>
        <fullName evidence="17">Folylpolyglutamate synthase</fullName>
        <ecNumber evidence="17">6.3.2.17</ecNumber>
    </recommendedName>
    <alternativeName>
        <fullName evidence="17">Folylpoly-gamma-glutamate synthetase</fullName>
    </alternativeName>
    <alternativeName>
        <fullName evidence="17">Tetrahydrofolylpolyglutamate synthase</fullName>
    </alternativeName>
</protein>
<dbReference type="InterPro" id="IPR001645">
    <property type="entry name" value="Folylpolyglutamate_synth"/>
</dbReference>
<dbReference type="GO" id="GO:0005524">
    <property type="term" value="F:ATP binding"/>
    <property type="evidence" value="ECO:0007669"/>
    <property type="project" value="UniProtKB-KW"/>
</dbReference>
<dbReference type="AlphaFoldDB" id="A0A1Y2AUE0"/>
<evidence type="ECO:0000256" key="8">
    <source>
        <dbReference type="ARBA" id="ARBA00022598"/>
    </source>
</evidence>
<keyword evidence="7 17" id="KW-0554">One-carbon metabolism</keyword>
<keyword evidence="10 18" id="KW-0547">Nucleotide-binding</keyword>
<keyword evidence="15" id="KW-0472">Membrane</keyword>
<dbReference type="InterPro" id="IPR036565">
    <property type="entry name" value="Mur-like_cat_sf"/>
</dbReference>
<dbReference type="SUPFAM" id="SSF53623">
    <property type="entry name" value="MurD-like peptide ligases, catalytic domain"/>
    <property type="match status" value="1"/>
</dbReference>
<feature type="binding site" evidence="19">
    <location>
        <position position="249"/>
    </location>
    <ligand>
        <name>Mg(2+)</name>
        <dbReference type="ChEBI" id="CHEBI:18420"/>
        <label>1</label>
    </ligand>
</feature>
<dbReference type="PROSITE" id="PS01011">
    <property type="entry name" value="FOLYLPOLYGLU_SYNT_1"/>
    <property type="match status" value="1"/>
</dbReference>
<evidence type="ECO:0000256" key="5">
    <source>
        <dbReference type="ARBA" id="ARBA00008276"/>
    </source>
</evidence>
<evidence type="ECO:0000313" key="21">
    <source>
        <dbReference type="Proteomes" id="UP000193920"/>
    </source>
</evidence>
<dbReference type="InterPro" id="IPR023600">
    <property type="entry name" value="Folylpolyglutamate_synth_euk"/>
</dbReference>
<comment type="cofactor">
    <cofactor evidence="17">
        <name>a monovalent cation</name>
        <dbReference type="ChEBI" id="CHEBI:60242"/>
    </cofactor>
    <text evidence="17">A monovalent cation.</text>
</comment>
<dbReference type="GO" id="GO:0004326">
    <property type="term" value="F:tetrahydrofolylpolyglutamate synthase activity"/>
    <property type="evidence" value="ECO:0007669"/>
    <property type="project" value="UniProtKB-EC"/>
</dbReference>
<dbReference type="PIRSF" id="PIRSF038895">
    <property type="entry name" value="FPGS"/>
    <property type="match status" value="1"/>
</dbReference>
<comment type="pathway">
    <text evidence="4 17">Cofactor biosynthesis; tetrahydrofolylpolyglutamate biosynthesis.</text>
</comment>
<evidence type="ECO:0000256" key="18">
    <source>
        <dbReference type="PIRSR" id="PIRSR038895-1"/>
    </source>
</evidence>
<feature type="binding site" evidence="19">
    <location>
        <position position="147"/>
    </location>
    <ligand>
        <name>Mg(2+)</name>
        <dbReference type="ChEBI" id="CHEBI:18420"/>
        <label>1</label>
    </ligand>
</feature>
<dbReference type="EMBL" id="MCOG01000204">
    <property type="protein sequence ID" value="ORY26213.1"/>
    <property type="molecule type" value="Genomic_DNA"/>
</dbReference>
<keyword evidence="6" id="KW-0963">Cytoplasm</keyword>
<dbReference type="UniPathway" id="UPA00850"/>
<keyword evidence="21" id="KW-1185">Reference proteome</keyword>
<gene>
    <name evidence="20" type="ORF">LY90DRAFT_388730</name>
</gene>
<dbReference type="GO" id="GO:0005743">
    <property type="term" value="C:mitochondrial inner membrane"/>
    <property type="evidence" value="ECO:0007669"/>
    <property type="project" value="UniProtKB-SubCell"/>
</dbReference>
<keyword evidence="9 19" id="KW-0479">Metal-binding</keyword>
<evidence type="ECO:0000313" key="20">
    <source>
        <dbReference type="EMBL" id="ORY26213.1"/>
    </source>
</evidence>
<evidence type="ECO:0000256" key="1">
    <source>
        <dbReference type="ARBA" id="ARBA00004273"/>
    </source>
</evidence>
<dbReference type="EC" id="6.3.2.17" evidence="17"/>
<keyword evidence="14" id="KW-0496">Mitochondrion</keyword>
<keyword evidence="8 17" id="KW-0436">Ligase</keyword>
<proteinExistence type="inferred from homology"/>
<dbReference type="PROSITE" id="PS01012">
    <property type="entry name" value="FOLYLPOLYGLU_SYNT_2"/>
    <property type="match status" value="1"/>
</dbReference>
<comment type="catalytic activity">
    <reaction evidence="16 17">
        <text>(6S)-5,6,7,8-tetrahydrofolyl-(gamma-L-Glu)(n) + L-glutamate + ATP = (6S)-5,6,7,8-tetrahydrofolyl-(gamma-L-Glu)(n+1) + ADP + phosphate + H(+)</text>
        <dbReference type="Rhea" id="RHEA:10580"/>
        <dbReference type="Rhea" id="RHEA-COMP:14738"/>
        <dbReference type="Rhea" id="RHEA-COMP:14740"/>
        <dbReference type="ChEBI" id="CHEBI:15378"/>
        <dbReference type="ChEBI" id="CHEBI:29985"/>
        <dbReference type="ChEBI" id="CHEBI:30616"/>
        <dbReference type="ChEBI" id="CHEBI:43474"/>
        <dbReference type="ChEBI" id="CHEBI:141005"/>
        <dbReference type="ChEBI" id="CHEBI:456216"/>
        <dbReference type="EC" id="6.3.2.17"/>
    </reaction>
</comment>
<evidence type="ECO:0000256" key="17">
    <source>
        <dbReference type="PIRNR" id="PIRNR038895"/>
    </source>
</evidence>
<sequence length="544" mass="62123">MSFFSLIKNNSFSFKKNLNQFKYCFLLSKRINFSTYYILNNRYLSMDFKNKTYNDAIETLNSLQTNAKVLEQIKKSRGNINKYSLPETIEFLNRLNYKPKDLNKLNIIHVAGTKGKGSTCAFCNSILRNVSLPNMENKQLKTGLYSSPHIMEVRERIRINGEPLSKELFTKYFFETFEMFEKTKEEASKKEQAERPTYFRFLTLMAFHTFLSEKVDVAIVECGIGGEYDSTNIIEKPVVSAITSLGIDHQHVLGNTLKEIAWHKSGIIKNNVPVVSAQQLPEAIDVIKARANELHAKELIIAEDLRSFEPFKNIKLGLSGDHQFINASVALQACKQFLQIQYNVNIFDDAIVKGVIKGLETANWPGRAQVYYDNEQKNIKWNLDGAHTVESLEACTKWFKQVIENAGDNFSKEYSLVFNCTNGRQGIVLLKPVIDFFKPYTFKNVIFTTNTTYSEPNNNKKDFQNFAHPESEDLSIQKELQQAWETLAPEFPKENIYVVDSVDTAIKTIRRLCPTSSQLQYNILTTGSLHLVGGFLTVLGAEVV</sequence>
<dbReference type="OrthoDB" id="5212574at2759"/>
<dbReference type="FunFam" id="3.40.1190.10:FF:000009">
    <property type="entry name" value="Folylpolyglutamate synthase"/>
    <property type="match status" value="1"/>
</dbReference>
<dbReference type="Proteomes" id="UP000193920">
    <property type="component" value="Unassembled WGS sequence"/>
</dbReference>
<keyword evidence="12 18" id="KW-0067">ATP-binding</keyword>
<accession>A0A1Y2AUE0</accession>
<comment type="function">
    <text evidence="17">Catalyzes conversion of folates to polyglutamate derivatives allowing concentration of folate compounds in the cell and the intracellular retention of these cofactors, which are important substrates for most of the folate-dependent enzymes that are involved in one-carbon transfer reactions involved in purine, pyrimidine and amino acid synthesis.</text>
</comment>
<evidence type="ECO:0000256" key="6">
    <source>
        <dbReference type="ARBA" id="ARBA00022490"/>
    </source>
</evidence>
<dbReference type="GO" id="GO:0005759">
    <property type="term" value="C:mitochondrial matrix"/>
    <property type="evidence" value="ECO:0007669"/>
    <property type="project" value="UniProtKB-SubCell"/>
</dbReference>
<evidence type="ECO:0000256" key="4">
    <source>
        <dbReference type="ARBA" id="ARBA00005150"/>
    </source>
</evidence>
<dbReference type="InterPro" id="IPR036615">
    <property type="entry name" value="Mur_ligase_C_dom_sf"/>
</dbReference>
<feature type="binding site" evidence="19">
    <location>
        <position position="221"/>
    </location>
    <ligand>
        <name>Mg(2+)</name>
        <dbReference type="ChEBI" id="CHEBI:18420"/>
        <label>1</label>
    </ligand>
</feature>
<evidence type="ECO:0000256" key="10">
    <source>
        <dbReference type="ARBA" id="ARBA00022741"/>
    </source>
</evidence>
<evidence type="ECO:0000256" key="15">
    <source>
        <dbReference type="ARBA" id="ARBA00023136"/>
    </source>
</evidence>
<evidence type="ECO:0000256" key="12">
    <source>
        <dbReference type="ARBA" id="ARBA00022840"/>
    </source>
</evidence>
<organism evidence="20 21">
    <name type="scientific">Neocallimastix californiae</name>
    <dbReference type="NCBI Taxonomy" id="1754190"/>
    <lineage>
        <taxon>Eukaryota</taxon>
        <taxon>Fungi</taxon>
        <taxon>Fungi incertae sedis</taxon>
        <taxon>Chytridiomycota</taxon>
        <taxon>Chytridiomycota incertae sedis</taxon>
        <taxon>Neocallimastigomycetes</taxon>
        <taxon>Neocallimastigales</taxon>
        <taxon>Neocallimastigaceae</taxon>
        <taxon>Neocallimastix</taxon>
    </lineage>
</organism>
<keyword evidence="13 19" id="KW-0460">Magnesium</keyword>
<comment type="caution">
    <text evidence="20">The sequence shown here is derived from an EMBL/GenBank/DDBJ whole genome shotgun (WGS) entry which is preliminary data.</text>
</comment>
<evidence type="ECO:0000256" key="14">
    <source>
        <dbReference type="ARBA" id="ARBA00023128"/>
    </source>
</evidence>
<dbReference type="STRING" id="1754190.A0A1Y2AUE0"/>
<dbReference type="SUPFAM" id="SSF53244">
    <property type="entry name" value="MurD-like peptide ligases, peptide-binding domain"/>
    <property type="match status" value="1"/>
</dbReference>